<gene>
    <name evidence="2" type="ORF">NDU88_005585</name>
</gene>
<evidence type="ECO:0000313" key="3">
    <source>
        <dbReference type="Proteomes" id="UP001066276"/>
    </source>
</evidence>
<name>A0AAV7VM65_PLEWA</name>
<comment type="caution">
    <text evidence="2">The sequence shown here is derived from an EMBL/GenBank/DDBJ whole genome shotgun (WGS) entry which is preliminary data.</text>
</comment>
<dbReference type="EMBL" id="JANPWB010000003">
    <property type="protein sequence ID" value="KAJ1201779.1"/>
    <property type="molecule type" value="Genomic_DNA"/>
</dbReference>
<dbReference type="Proteomes" id="UP001066276">
    <property type="component" value="Chromosome 2_1"/>
</dbReference>
<organism evidence="2 3">
    <name type="scientific">Pleurodeles waltl</name>
    <name type="common">Iberian ribbed newt</name>
    <dbReference type="NCBI Taxonomy" id="8319"/>
    <lineage>
        <taxon>Eukaryota</taxon>
        <taxon>Metazoa</taxon>
        <taxon>Chordata</taxon>
        <taxon>Craniata</taxon>
        <taxon>Vertebrata</taxon>
        <taxon>Euteleostomi</taxon>
        <taxon>Amphibia</taxon>
        <taxon>Batrachia</taxon>
        <taxon>Caudata</taxon>
        <taxon>Salamandroidea</taxon>
        <taxon>Salamandridae</taxon>
        <taxon>Pleurodelinae</taxon>
        <taxon>Pleurodeles</taxon>
    </lineage>
</organism>
<evidence type="ECO:0000256" key="1">
    <source>
        <dbReference type="SAM" id="MobiDB-lite"/>
    </source>
</evidence>
<proteinExistence type="predicted"/>
<dbReference type="AlphaFoldDB" id="A0AAV7VM65"/>
<feature type="region of interest" description="Disordered" evidence="1">
    <location>
        <begin position="1"/>
        <end position="27"/>
    </location>
</feature>
<keyword evidence="3" id="KW-1185">Reference proteome</keyword>
<accession>A0AAV7VM65</accession>
<feature type="compositionally biased region" description="Basic and acidic residues" evidence="1">
    <location>
        <begin position="1"/>
        <end position="11"/>
    </location>
</feature>
<sequence>MVPRGWPRELPSRSATEPQTERERAKMRRAVAVRIKEGMRKPPQSLVARDAESLAGLQAILPEYGSPPSGFS</sequence>
<evidence type="ECO:0000313" key="2">
    <source>
        <dbReference type="EMBL" id="KAJ1201779.1"/>
    </source>
</evidence>
<protein>
    <submittedName>
        <fullName evidence="2">Uncharacterized protein</fullName>
    </submittedName>
</protein>
<reference evidence="2" key="1">
    <citation type="journal article" date="2022" name="bioRxiv">
        <title>Sequencing and chromosome-scale assembly of the giantPleurodeles waltlgenome.</title>
        <authorList>
            <person name="Brown T."/>
            <person name="Elewa A."/>
            <person name="Iarovenko S."/>
            <person name="Subramanian E."/>
            <person name="Araus A.J."/>
            <person name="Petzold A."/>
            <person name="Susuki M."/>
            <person name="Suzuki K.-i.T."/>
            <person name="Hayashi T."/>
            <person name="Toyoda A."/>
            <person name="Oliveira C."/>
            <person name="Osipova E."/>
            <person name="Leigh N.D."/>
            <person name="Simon A."/>
            <person name="Yun M.H."/>
        </authorList>
    </citation>
    <scope>NUCLEOTIDE SEQUENCE</scope>
    <source>
        <strain evidence="2">20211129_DDA</strain>
        <tissue evidence="2">Liver</tissue>
    </source>
</reference>